<dbReference type="GO" id="GO:0043168">
    <property type="term" value="F:anion binding"/>
    <property type="evidence" value="ECO:0007669"/>
    <property type="project" value="UniProtKB-ARBA"/>
</dbReference>
<dbReference type="InterPro" id="IPR011032">
    <property type="entry name" value="GroES-like_sf"/>
</dbReference>
<dbReference type="EMBL" id="JFZT01000057">
    <property type="protein sequence ID" value="EZQ02059.1"/>
    <property type="molecule type" value="Genomic_DNA"/>
</dbReference>
<dbReference type="RefSeq" id="WP_048100441.1">
    <property type="nucleotide sequence ID" value="NZ_JFZT01000057.1"/>
</dbReference>
<dbReference type="InterPro" id="IPR020843">
    <property type="entry name" value="ER"/>
</dbReference>
<feature type="domain" description="Enoyl reductase (ER)" evidence="6">
    <location>
        <begin position="9"/>
        <end position="325"/>
    </location>
</feature>
<evidence type="ECO:0000313" key="8">
    <source>
        <dbReference type="Proteomes" id="UP000024332"/>
    </source>
</evidence>
<organism evidence="7 8">
    <name type="scientific">Candidatus Acidianus copahuensis</name>
    <dbReference type="NCBI Taxonomy" id="1160895"/>
    <lineage>
        <taxon>Archaea</taxon>
        <taxon>Thermoproteota</taxon>
        <taxon>Thermoprotei</taxon>
        <taxon>Sulfolobales</taxon>
        <taxon>Sulfolobaceae</taxon>
        <taxon>Acidianus</taxon>
    </lineage>
</organism>
<accession>A0A031LLE7</accession>
<dbReference type="GO" id="GO:0051262">
    <property type="term" value="P:protein tetramerization"/>
    <property type="evidence" value="ECO:0007669"/>
    <property type="project" value="UniProtKB-ARBA"/>
</dbReference>
<dbReference type="GO" id="GO:0046872">
    <property type="term" value="F:metal ion binding"/>
    <property type="evidence" value="ECO:0007669"/>
    <property type="project" value="UniProtKB-KW"/>
</dbReference>
<dbReference type="Gene3D" id="3.90.180.10">
    <property type="entry name" value="Medium-chain alcohol dehydrogenases, catalytic domain"/>
    <property type="match status" value="1"/>
</dbReference>
<comment type="caution">
    <text evidence="7">The sequence shown here is derived from an EMBL/GenBank/DDBJ whole genome shotgun (WGS) entry which is preliminary data.</text>
</comment>
<keyword evidence="5" id="KW-0119">Carbohydrate metabolism</keyword>
<keyword evidence="3" id="KW-0521">NADP</keyword>
<gene>
    <name evidence="7" type="ORF">CM19_11355</name>
</gene>
<dbReference type="GO" id="GO:0030554">
    <property type="term" value="F:adenyl nucleotide binding"/>
    <property type="evidence" value="ECO:0007669"/>
    <property type="project" value="UniProtKB-ARBA"/>
</dbReference>
<dbReference type="CDD" id="cd08264">
    <property type="entry name" value="Zn_ADH_like2"/>
    <property type="match status" value="1"/>
</dbReference>
<name>A0A031LLE7_9CREN</name>
<dbReference type="GO" id="GO:0016616">
    <property type="term" value="F:oxidoreductase activity, acting on the CH-OH group of donors, NAD or NADP as acceptor"/>
    <property type="evidence" value="ECO:0007669"/>
    <property type="project" value="UniProtKB-ARBA"/>
</dbReference>
<keyword evidence="1" id="KW-0479">Metal-binding</keyword>
<evidence type="ECO:0000256" key="1">
    <source>
        <dbReference type="ARBA" id="ARBA00022723"/>
    </source>
</evidence>
<dbReference type="Pfam" id="PF00107">
    <property type="entry name" value="ADH_zinc_N"/>
    <property type="match status" value="1"/>
</dbReference>
<dbReference type="InterPro" id="IPR036291">
    <property type="entry name" value="NAD(P)-bd_dom_sf"/>
</dbReference>
<evidence type="ECO:0000256" key="2">
    <source>
        <dbReference type="ARBA" id="ARBA00022833"/>
    </source>
</evidence>
<dbReference type="Pfam" id="PF08240">
    <property type="entry name" value="ADH_N"/>
    <property type="match status" value="1"/>
</dbReference>
<protein>
    <submittedName>
        <fullName evidence="7">Alcohol dehydrogenase</fullName>
    </submittedName>
</protein>
<dbReference type="PANTHER" id="PTHR43401">
    <property type="entry name" value="L-THREONINE 3-DEHYDROGENASE"/>
    <property type="match status" value="1"/>
</dbReference>
<evidence type="ECO:0000256" key="3">
    <source>
        <dbReference type="ARBA" id="ARBA00022857"/>
    </source>
</evidence>
<dbReference type="SUPFAM" id="SSF50129">
    <property type="entry name" value="GroES-like"/>
    <property type="match status" value="1"/>
</dbReference>
<keyword evidence="2" id="KW-0862">Zinc</keyword>
<evidence type="ECO:0000256" key="5">
    <source>
        <dbReference type="ARBA" id="ARBA00023277"/>
    </source>
</evidence>
<dbReference type="SMART" id="SM00829">
    <property type="entry name" value="PKS_ER"/>
    <property type="match status" value="1"/>
</dbReference>
<evidence type="ECO:0000313" key="7">
    <source>
        <dbReference type="EMBL" id="EZQ02059.1"/>
    </source>
</evidence>
<dbReference type="OrthoDB" id="8709at2157"/>
<dbReference type="AlphaFoldDB" id="A0A031LLE7"/>
<proteinExistence type="predicted"/>
<sequence>MKAVYFEKSGIENLKYGDFRDPELGSHDVLVKPVMAGVNPIDYFVVSGLPVTPIPHIPGAEIAGEVKKTGDHVKGFQEGDKVVVYNRSFDGTCDLCLSGKEQLCRNGGIISVIRNGGYSEFFSVPEKNLIKIPNDLHWEVAASLPVAALTSFHALREAQVTLGSTVVIFGASGNTGIFAMQLARRMGARVIAVSKKLWVNEFADYVFPYEGIEENVKRVTGGKMADVVLNSVGGDLWEVALKVLSPGGSMVFFGGLTSQKAEIQLSGIYSNHLKIIGTTGGTRWELENLTKMNLTTRTWKIFRLEEAKEALSNLFSKERDGRILIRY</sequence>
<keyword evidence="4" id="KW-0560">Oxidoreductase</keyword>
<dbReference type="STRING" id="1160895.CM19_11355"/>
<dbReference type="InterPro" id="IPR013149">
    <property type="entry name" value="ADH-like_C"/>
</dbReference>
<dbReference type="SUPFAM" id="SSF51735">
    <property type="entry name" value="NAD(P)-binding Rossmann-fold domains"/>
    <property type="match status" value="1"/>
</dbReference>
<reference evidence="7 8" key="1">
    <citation type="submission" date="2014-03" db="EMBL/GenBank/DDBJ databases">
        <title>Draft genome sequence of the novel thermoacidophilic archaea Acidianus copahuensis ALE1 strain, isolated from Copahue volcanic area in Neuquen Argentina.</title>
        <authorList>
            <person name="Urbieta M.S."/>
            <person name="Rascovan N."/>
            <person name="Castro C."/>
            <person name="Revale S."/>
            <person name="Giaveno M.A."/>
            <person name="Vazquez M.P."/>
            <person name="Donati E.R."/>
        </authorList>
    </citation>
    <scope>NUCLEOTIDE SEQUENCE [LARGE SCALE GENOMIC DNA]</scope>
    <source>
        <strain evidence="7 8">ALE1</strain>
    </source>
</reference>
<dbReference type="PANTHER" id="PTHR43401:SF2">
    <property type="entry name" value="L-THREONINE 3-DEHYDROGENASE"/>
    <property type="match status" value="1"/>
</dbReference>
<keyword evidence="8" id="KW-1185">Reference proteome</keyword>
<dbReference type="Proteomes" id="UP000024332">
    <property type="component" value="Unassembled WGS sequence"/>
</dbReference>
<dbReference type="InterPro" id="IPR013154">
    <property type="entry name" value="ADH-like_N"/>
</dbReference>
<dbReference type="InterPro" id="IPR050129">
    <property type="entry name" value="Zn_alcohol_dh"/>
</dbReference>
<evidence type="ECO:0000259" key="6">
    <source>
        <dbReference type="SMART" id="SM00829"/>
    </source>
</evidence>
<evidence type="ECO:0000256" key="4">
    <source>
        <dbReference type="ARBA" id="ARBA00023002"/>
    </source>
</evidence>